<name>A0ABS8P0M1_9PSEU</name>
<dbReference type="Proteomes" id="UP001199469">
    <property type="component" value="Unassembled WGS sequence"/>
</dbReference>
<proteinExistence type="predicted"/>
<protein>
    <recommendedName>
        <fullName evidence="3">Sigma-70-like protein</fullName>
    </recommendedName>
</protein>
<sequence>MAGRLRARRAGSSWDHVATALGITAEQARSDYLAAVEQLERHGLADVTAHRPVD</sequence>
<gene>
    <name evidence="1" type="ORF">LQ327_00150</name>
</gene>
<accession>A0ABS8P0M1</accession>
<dbReference type="EMBL" id="JAJNDB010000001">
    <property type="protein sequence ID" value="MCD2191802.1"/>
    <property type="molecule type" value="Genomic_DNA"/>
</dbReference>
<dbReference type="RefSeq" id="WP_230729388.1">
    <property type="nucleotide sequence ID" value="NZ_JAJNDB010000001.1"/>
</dbReference>
<keyword evidence="2" id="KW-1185">Reference proteome</keyword>
<comment type="caution">
    <text evidence="1">The sequence shown here is derived from an EMBL/GenBank/DDBJ whole genome shotgun (WGS) entry which is preliminary data.</text>
</comment>
<evidence type="ECO:0008006" key="3">
    <source>
        <dbReference type="Google" id="ProtNLM"/>
    </source>
</evidence>
<organism evidence="1 2">
    <name type="scientific">Actinomycetospora endophytica</name>
    <dbReference type="NCBI Taxonomy" id="2291215"/>
    <lineage>
        <taxon>Bacteria</taxon>
        <taxon>Bacillati</taxon>
        <taxon>Actinomycetota</taxon>
        <taxon>Actinomycetes</taxon>
        <taxon>Pseudonocardiales</taxon>
        <taxon>Pseudonocardiaceae</taxon>
        <taxon>Actinomycetospora</taxon>
    </lineage>
</organism>
<evidence type="ECO:0000313" key="2">
    <source>
        <dbReference type="Proteomes" id="UP001199469"/>
    </source>
</evidence>
<evidence type="ECO:0000313" key="1">
    <source>
        <dbReference type="EMBL" id="MCD2191802.1"/>
    </source>
</evidence>
<reference evidence="1 2" key="1">
    <citation type="submission" date="2021-11" db="EMBL/GenBank/DDBJ databases">
        <title>Draft genome sequence of Actinomycetospora sp. SF1 isolated from the rhizosphere soil.</title>
        <authorList>
            <person name="Duangmal K."/>
            <person name="Chantavorakit T."/>
        </authorList>
    </citation>
    <scope>NUCLEOTIDE SEQUENCE [LARGE SCALE GENOMIC DNA]</scope>
    <source>
        <strain evidence="1 2">TBRC 5722</strain>
    </source>
</reference>